<dbReference type="WBParaSite" id="jg4585">
    <property type="protein sequence ID" value="jg4585"/>
    <property type="gene ID" value="jg4585"/>
</dbReference>
<dbReference type="Gene3D" id="1.20.120.850">
    <property type="entry name" value="SWI2/SNF2 ATPases, N-terminal domain"/>
    <property type="match status" value="1"/>
</dbReference>
<comment type="similarity">
    <text evidence="1">Belongs to the SNF2/RAD54 helicase family.</text>
</comment>
<evidence type="ECO:0000256" key="3">
    <source>
        <dbReference type="ARBA" id="ARBA00015341"/>
    </source>
</evidence>
<name>A0A915EBH9_9BILA</name>
<dbReference type="FunFam" id="3.40.50.300:FF:000332">
    <property type="entry name" value="DNA repair and recombination protein RAD54-like"/>
    <property type="match status" value="1"/>
</dbReference>
<reference evidence="19" key="1">
    <citation type="submission" date="2022-11" db="UniProtKB">
        <authorList>
            <consortium name="WormBaseParasite"/>
        </authorList>
    </citation>
    <scope>IDENTIFICATION</scope>
</reference>
<dbReference type="GO" id="GO:0005634">
    <property type="term" value="C:nucleus"/>
    <property type="evidence" value="ECO:0007669"/>
    <property type="project" value="TreeGrafter"/>
</dbReference>
<evidence type="ECO:0000256" key="5">
    <source>
        <dbReference type="ARBA" id="ARBA00022618"/>
    </source>
</evidence>
<keyword evidence="11" id="KW-0067">ATP-binding</keyword>
<evidence type="ECO:0000256" key="8">
    <source>
        <dbReference type="ARBA" id="ARBA00022776"/>
    </source>
</evidence>
<proteinExistence type="inferred from homology"/>
<evidence type="ECO:0000313" key="19">
    <source>
        <dbReference type="WBParaSite" id="jg4585"/>
    </source>
</evidence>
<dbReference type="GO" id="GO:0007131">
    <property type="term" value="P:reciprocal meiotic recombination"/>
    <property type="evidence" value="ECO:0007669"/>
    <property type="project" value="TreeGrafter"/>
</dbReference>
<keyword evidence="9" id="KW-0378">Hydrolase</keyword>
<dbReference type="GO" id="GO:0015616">
    <property type="term" value="F:DNA translocase activity"/>
    <property type="evidence" value="ECO:0007669"/>
    <property type="project" value="TreeGrafter"/>
</dbReference>
<dbReference type="Gene3D" id="3.40.50.10810">
    <property type="entry name" value="Tandem AAA-ATPase domain"/>
    <property type="match status" value="1"/>
</dbReference>
<keyword evidence="10" id="KW-0347">Helicase</keyword>
<dbReference type="GO" id="GO:0045003">
    <property type="term" value="P:double-strand break repair via synthesis-dependent strand annealing"/>
    <property type="evidence" value="ECO:0007669"/>
    <property type="project" value="TreeGrafter"/>
</dbReference>
<dbReference type="InterPro" id="IPR014001">
    <property type="entry name" value="Helicase_ATP-bd"/>
</dbReference>
<keyword evidence="6" id="KW-0547">Nucleotide-binding</keyword>
<dbReference type="GO" id="GO:0016787">
    <property type="term" value="F:hydrolase activity"/>
    <property type="evidence" value="ECO:0007669"/>
    <property type="project" value="UniProtKB-KW"/>
</dbReference>
<dbReference type="SMART" id="SM00487">
    <property type="entry name" value="DEXDc"/>
    <property type="match status" value="1"/>
</dbReference>
<dbReference type="Proteomes" id="UP000887574">
    <property type="component" value="Unplaced"/>
</dbReference>
<dbReference type="Pfam" id="PF00176">
    <property type="entry name" value="SNF2-rel_dom"/>
    <property type="match status" value="1"/>
</dbReference>
<dbReference type="SUPFAM" id="SSF52540">
    <property type="entry name" value="P-loop containing nucleoside triphosphate hydrolases"/>
    <property type="match status" value="2"/>
</dbReference>
<dbReference type="InterPro" id="IPR000330">
    <property type="entry name" value="SNF2_N"/>
</dbReference>
<evidence type="ECO:0000313" key="18">
    <source>
        <dbReference type="Proteomes" id="UP000887574"/>
    </source>
</evidence>
<dbReference type="FunFam" id="3.40.50.10810:FF:000010">
    <property type="entry name" value="DNA repair and recombination protein RAD54-like"/>
    <property type="match status" value="1"/>
</dbReference>
<evidence type="ECO:0000256" key="11">
    <source>
        <dbReference type="ARBA" id="ARBA00022840"/>
    </source>
</evidence>
<keyword evidence="5" id="KW-0132">Cell division</keyword>
<evidence type="ECO:0000256" key="15">
    <source>
        <dbReference type="ARBA" id="ARBA00029956"/>
    </source>
</evidence>
<keyword evidence="13" id="KW-0131">Cell cycle</keyword>
<keyword evidence="8" id="KW-0498">Mitosis</keyword>
<accession>A0A915EBH9</accession>
<evidence type="ECO:0000259" key="16">
    <source>
        <dbReference type="PROSITE" id="PS51192"/>
    </source>
</evidence>
<organism evidence="18 19">
    <name type="scientific">Ditylenchus dipsaci</name>
    <dbReference type="NCBI Taxonomy" id="166011"/>
    <lineage>
        <taxon>Eukaryota</taxon>
        <taxon>Metazoa</taxon>
        <taxon>Ecdysozoa</taxon>
        <taxon>Nematoda</taxon>
        <taxon>Chromadorea</taxon>
        <taxon>Rhabditida</taxon>
        <taxon>Tylenchina</taxon>
        <taxon>Tylenchomorpha</taxon>
        <taxon>Sphaerularioidea</taxon>
        <taxon>Anguinidae</taxon>
        <taxon>Anguininae</taxon>
        <taxon>Ditylenchus</taxon>
    </lineage>
</organism>
<dbReference type="PANTHER" id="PTHR45629:SF7">
    <property type="entry name" value="DNA EXCISION REPAIR PROTEIN ERCC-6-RELATED"/>
    <property type="match status" value="1"/>
</dbReference>
<dbReference type="Gene3D" id="3.40.50.300">
    <property type="entry name" value="P-loop containing nucleotide triphosphate hydrolases"/>
    <property type="match status" value="1"/>
</dbReference>
<sequence length="787" mass="89149">MVKITIIRSSSCQPSNFKNTSVPNLVNSSISNQILQIAHLVLVEKIAELEYAKINCSIQIWCSLFVRPREEEAGKRKRKKIATYVQATDDDSPEFDNTFRMKYVDKLSKLAKALQIPLDGYILGQSGRTLGMRRNNNRMALYDPYSENALVLFTPPELSAHEELKLDPTKKLVHVVVDPILSKILRPHQREGVKFMYDCVTGLRIEGYSGCIMADEMGLGKTLQSIALLWTLLRQSPEAKPTISKVIIVCPSSLVKNWDKEIAKWLGGRVNSLPIDSGKKEDIIKNLEAFMQQMAKRNPTPVIIISYETFRLYIDILHKSEIGLVICDEGHRLKNSENQTYQALSGLKCTRRVLISGTPIQNDLLEYYSLVNFINPGMLGSANEFRKKFENPILRGRSADATDVQQALGEEKLKEMTALVSRCIIRRTSALLTKYLPVKYELIICCSLTPLQETIYRHLLKQNGKNLVEGDTKSEGLSSTVLSFIMDLKKLCNHPQLIYEKCKNNQPGFQGCLSLYPQNFSGNSLDPHFSGKMKVLDYLLAVTKKNTDDRFVLISNYTQTMDAFVELCGLRRYKFVRLDGSMSIKKRGKIVEQFNDPNGDDFLFLLSSKAGGCGLNLIGANRLVMFDPDWNPANDDQAMARVWRDGQKKTCFVYRLLSTGTIEENVFQRQTHKKALSSCVVDEETDVARHFSTDELKTLFKLNMETSSDTHDKLKCKRCVKGSEVKEPPATADTNSDLSDWYHAQKDYKKVPDQILRSIQGCGTISFVFHQKSHDLSVKEAEQKKGH</sequence>
<dbReference type="InterPro" id="IPR038718">
    <property type="entry name" value="SNF2-like_sf"/>
</dbReference>
<evidence type="ECO:0000259" key="17">
    <source>
        <dbReference type="PROSITE" id="PS51194"/>
    </source>
</evidence>
<dbReference type="CDD" id="cd18793">
    <property type="entry name" value="SF2_C_SNF"/>
    <property type="match status" value="1"/>
</dbReference>
<dbReference type="GO" id="GO:0005524">
    <property type="term" value="F:ATP binding"/>
    <property type="evidence" value="ECO:0007669"/>
    <property type="project" value="UniProtKB-KW"/>
</dbReference>
<dbReference type="SMART" id="SM00490">
    <property type="entry name" value="HELICc"/>
    <property type="match status" value="1"/>
</dbReference>
<evidence type="ECO:0000256" key="12">
    <source>
        <dbReference type="ARBA" id="ARBA00023204"/>
    </source>
</evidence>
<dbReference type="InterPro" id="IPR050496">
    <property type="entry name" value="SNF2_RAD54_helicase_repair"/>
</dbReference>
<evidence type="ECO:0000256" key="9">
    <source>
        <dbReference type="ARBA" id="ARBA00022801"/>
    </source>
</evidence>
<dbReference type="PANTHER" id="PTHR45629">
    <property type="entry name" value="SNF2/RAD54 FAMILY MEMBER"/>
    <property type="match status" value="1"/>
</dbReference>
<dbReference type="AlphaFoldDB" id="A0A915EBH9"/>
<evidence type="ECO:0000256" key="14">
    <source>
        <dbReference type="ARBA" id="ARBA00024776"/>
    </source>
</evidence>
<dbReference type="InterPro" id="IPR027417">
    <property type="entry name" value="P-loop_NTPase"/>
</dbReference>
<evidence type="ECO:0000256" key="7">
    <source>
        <dbReference type="ARBA" id="ARBA00022763"/>
    </source>
</evidence>
<dbReference type="Pfam" id="PF00271">
    <property type="entry name" value="Helicase_C"/>
    <property type="match status" value="1"/>
</dbReference>
<feature type="domain" description="Helicase ATP-binding" evidence="16">
    <location>
        <begin position="202"/>
        <end position="377"/>
    </location>
</feature>
<keyword evidence="12" id="KW-0234">DNA repair</keyword>
<protein>
    <recommendedName>
        <fullName evidence="3">DNA repair and recombination protein RAD54-like</fullName>
    </recommendedName>
    <alternativeName>
        <fullName evidence="15">Protein okra</fullName>
    </alternativeName>
</protein>
<evidence type="ECO:0000256" key="2">
    <source>
        <dbReference type="ARBA" id="ARBA00011467"/>
    </source>
</evidence>
<feature type="domain" description="Helicase C-terminal" evidence="17">
    <location>
        <begin position="534"/>
        <end position="688"/>
    </location>
</feature>
<evidence type="ECO:0000256" key="1">
    <source>
        <dbReference type="ARBA" id="ARBA00007025"/>
    </source>
</evidence>
<evidence type="ECO:0000256" key="10">
    <source>
        <dbReference type="ARBA" id="ARBA00022806"/>
    </source>
</evidence>
<comment type="function">
    <text evidence="14">Involved in mitotic DNA repair and meiotic recombination. Functions in the recombinational DNA repair pathway. Essential for interhomolog gene conversion (GC), but may have a less important role in intersister GC than spn-A/Rad51. In the presence of DNA, spn-A/Rad51 enhances the ATPase activity of okr/Rad54.</text>
</comment>
<keyword evidence="4" id="KW-0597">Phosphoprotein</keyword>
<dbReference type="PROSITE" id="PS51192">
    <property type="entry name" value="HELICASE_ATP_BIND_1"/>
    <property type="match status" value="1"/>
</dbReference>
<evidence type="ECO:0000256" key="6">
    <source>
        <dbReference type="ARBA" id="ARBA00022741"/>
    </source>
</evidence>
<dbReference type="GO" id="GO:0004386">
    <property type="term" value="F:helicase activity"/>
    <property type="evidence" value="ECO:0007669"/>
    <property type="project" value="UniProtKB-KW"/>
</dbReference>
<dbReference type="PROSITE" id="PS51194">
    <property type="entry name" value="HELICASE_CTER"/>
    <property type="match status" value="1"/>
</dbReference>
<comment type="subunit">
    <text evidence="2">Interacts (via N-terminus) with spn-A/Rad51.</text>
</comment>
<evidence type="ECO:0000256" key="4">
    <source>
        <dbReference type="ARBA" id="ARBA00022553"/>
    </source>
</evidence>
<keyword evidence="7" id="KW-0227">DNA damage</keyword>
<dbReference type="GO" id="GO:0051301">
    <property type="term" value="P:cell division"/>
    <property type="evidence" value="ECO:0007669"/>
    <property type="project" value="UniProtKB-KW"/>
</dbReference>
<evidence type="ECO:0000256" key="13">
    <source>
        <dbReference type="ARBA" id="ARBA00023306"/>
    </source>
</evidence>
<dbReference type="InterPro" id="IPR049730">
    <property type="entry name" value="SNF2/RAD54-like_C"/>
</dbReference>
<keyword evidence="18" id="KW-1185">Reference proteome</keyword>
<dbReference type="InterPro" id="IPR001650">
    <property type="entry name" value="Helicase_C-like"/>
</dbReference>